<dbReference type="Proteomes" id="UP000185779">
    <property type="component" value="Unassembled WGS sequence"/>
</dbReference>
<feature type="domain" description="Thiolase N-terminal" evidence="2">
    <location>
        <begin position="4"/>
        <end position="228"/>
    </location>
</feature>
<dbReference type="GO" id="GO:0016747">
    <property type="term" value="F:acyltransferase activity, transferring groups other than amino-acyl groups"/>
    <property type="evidence" value="ECO:0007669"/>
    <property type="project" value="InterPro"/>
</dbReference>
<dbReference type="CDD" id="cd00829">
    <property type="entry name" value="SCP-x_thiolase"/>
    <property type="match status" value="1"/>
</dbReference>
<dbReference type="PATRIC" id="fig|1839936.3.peg.406"/>
<keyword evidence="6" id="KW-1185">Reference proteome</keyword>
<accession>A0A1F2P553</accession>
<evidence type="ECO:0000313" key="6">
    <source>
        <dbReference type="Proteomes" id="UP000185779"/>
    </source>
</evidence>
<dbReference type="PANTHER" id="PTHR42870:SF6">
    <property type="entry name" value="ACETYL-COA C-ACYLTRANSFERASE"/>
    <property type="match status" value="1"/>
</dbReference>
<evidence type="ECO:0000256" key="1">
    <source>
        <dbReference type="ARBA" id="ARBA00023229"/>
    </source>
</evidence>
<dbReference type="InterPro" id="IPR055140">
    <property type="entry name" value="Thiolase_C_2"/>
</dbReference>
<dbReference type="Pfam" id="PF22691">
    <property type="entry name" value="Thiolase_C_1"/>
    <property type="match status" value="1"/>
</dbReference>
<dbReference type="Gene3D" id="3.40.47.10">
    <property type="match status" value="1"/>
</dbReference>
<proteinExistence type="predicted"/>
<dbReference type="InterPro" id="IPR020616">
    <property type="entry name" value="Thiolase_N"/>
</dbReference>
<dbReference type="STRING" id="1839936.SBU_000404"/>
<dbReference type="SUPFAM" id="SSF53901">
    <property type="entry name" value="Thiolase-like"/>
    <property type="match status" value="1"/>
</dbReference>
<evidence type="ECO:0000313" key="5">
    <source>
        <dbReference type="EMBL" id="OFV66437.1"/>
    </source>
</evidence>
<organism evidence="5 6">
    <name type="scientific">Candidatus Syntropharchaeum butanivorans</name>
    <dbReference type="NCBI Taxonomy" id="1839936"/>
    <lineage>
        <taxon>Archaea</taxon>
        <taxon>Methanobacteriati</taxon>
        <taxon>Methanobacteriota</taxon>
        <taxon>Stenosarchaea group</taxon>
        <taxon>Methanomicrobia</taxon>
        <taxon>Methanosarcinales</taxon>
        <taxon>ANME-2 cluster</taxon>
        <taxon>Candidatus Syntropharchaeum</taxon>
    </lineage>
</organism>
<reference evidence="5 6" key="1">
    <citation type="submission" date="2016-05" db="EMBL/GenBank/DDBJ databases">
        <title>Microbial consortia oxidize butane by reversing methanogenesis.</title>
        <authorList>
            <person name="Laso-Perez R."/>
            <person name="Richter M."/>
            <person name="Wegener G."/>
            <person name="Musat F."/>
        </authorList>
    </citation>
    <scope>NUCLEOTIDE SEQUENCE [LARGE SCALE GENOMIC DNA]</scope>
    <source>
        <strain evidence="5">BOX1</strain>
    </source>
</reference>
<evidence type="ECO:0000259" key="3">
    <source>
        <dbReference type="Pfam" id="PF22691"/>
    </source>
</evidence>
<dbReference type="InterPro" id="IPR002155">
    <property type="entry name" value="Thiolase"/>
</dbReference>
<keyword evidence="5" id="KW-0808">Transferase</keyword>
<name>A0A1F2P553_9EURY</name>
<dbReference type="InterPro" id="IPR016039">
    <property type="entry name" value="Thiolase-like"/>
</dbReference>
<dbReference type="EMBL" id="DRIE01000033">
    <property type="protein sequence ID" value="HEC56662.1"/>
    <property type="molecule type" value="Genomic_DNA"/>
</dbReference>
<dbReference type="EMBL" id="LYOR01000002">
    <property type="protein sequence ID" value="OFV66437.1"/>
    <property type="molecule type" value="Genomic_DNA"/>
</dbReference>
<dbReference type="Pfam" id="PF00108">
    <property type="entry name" value="Thiolase_N"/>
    <property type="match status" value="1"/>
</dbReference>
<dbReference type="Proteomes" id="UP000885936">
    <property type="component" value="Unassembled WGS sequence"/>
</dbReference>
<dbReference type="PIRSF" id="PIRSF000429">
    <property type="entry name" value="Ac-CoA_Ac_transf"/>
    <property type="match status" value="1"/>
</dbReference>
<reference evidence="4" key="2">
    <citation type="journal article" date="2020" name="mSystems">
        <title>Genome- and Community-Level Interaction Insights into Carbon Utilization and Element Cycling Functions of Hydrothermarchaeota in Hydrothermal Sediment.</title>
        <authorList>
            <person name="Zhou Z."/>
            <person name="Liu Y."/>
            <person name="Xu W."/>
            <person name="Pan J."/>
            <person name="Luo Z.H."/>
            <person name="Li M."/>
        </authorList>
    </citation>
    <scope>NUCLEOTIDE SEQUENCE [LARGE SCALE GENOMIC DNA]</scope>
    <source>
        <strain evidence="4">HyVt-386</strain>
    </source>
</reference>
<evidence type="ECO:0000313" key="4">
    <source>
        <dbReference type="EMBL" id="HEC56662.1"/>
    </source>
</evidence>
<gene>
    <name evidence="4" type="ORF">ENI32_02070</name>
    <name evidence="5" type="ORF">SBU_000404</name>
</gene>
<feature type="domain" description="Thiolase C-terminal" evidence="3">
    <location>
        <begin position="251"/>
        <end position="391"/>
    </location>
</feature>
<keyword evidence="1" id="KW-0414">Isoprene biosynthesis</keyword>
<evidence type="ECO:0000259" key="2">
    <source>
        <dbReference type="Pfam" id="PF00108"/>
    </source>
</evidence>
<sequence>MRDVAVIGVGQTKFGRTDRTCIELFAEAAHQAMDDAGVSPKEIEGLWTGNCFGQNYEGIINIAPHLAWEIGAKTAPAFRLEGACTSATYAFILAWNAVASGLYDIVITGGTERALIAGTPYATRTFAMGDELYGSNTGSTFPGVFASASTMYSRKYGIPLEKLREMMAHVSIKNHAHGARNPKAQFYQKYGDLKVEDVINARPVAWPLTLLDCCPFTDGGAAAILCSADIARKYTDEPIYVLGVGAASGGSLFRHEDYTKAVSRVESSRRAFKMAGLSTDDIQVLMAHDCFTIAEILIYEQIGFFEWGKGAEAVAEGETDIGGKIPVNPDGGLMGKGHPVGATGVAQVYSLVRQLRGEEVKGNQVTPVPEIGMTDNLGGTFASLGHIILGRSKRRR</sequence>
<protein>
    <submittedName>
        <fullName evidence="4">3-ketoacyl-CoA thiolase</fullName>
    </submittedName>
    <submittedName>
        <fullName evidence="5">Acetyl-CoA acetyltransferase</fullName>
    </submittedName>
</protein>
<dbReference type="GO" id="GO:0008299">
    <property type="term" value="P:isoprenoid biosynthetic process"/>
    <property type="evidence" value="ECO:0007669"/>
    <property type="project" value="UniProtKB-KW"/>
</dbReference>
<comment type="caution">
    <text evidence="5">The sequence shown here is derived from an EMBL/GenBank/DDBJ whole genome shotgun (WGS) entry which is preliminary data.</text>
</comment>
<dbReference type="AlphaFoldDB" id="A0A1F2P553"/>
<dbReference type="PANTHER" id="PTHR42870">
    <property type="entry name" value="ACETYL-COA C-ACETYLTRANSFERASE"/>
    <property type="match status" value="1"/>
</dbReference>